<gene>
    <name evidence="2" type="ORF">EAH80_09620</name>
</gene>
<dbReference type="Pfam" id="PF13560">
    <property type="entry name" value="HTH_31"/>
    <property type="match status" value="1"/>
</dbReference>
<dbReference type="SMART" id="SM00530">
    <property type="entry name" value="HTH_XRE"/>
    <property type="match status" value="1"/>
</dbReference>
<evidence type="ECO:0000313" key="2">
    <source>
        <dbReference type="EMBL" id="TPG35038.1"/>
    </source>
</evidence>
<dbReference type="PANTHER" id="PTHR35010:SF2">
    <property type="entry name" value="BLL4672 PROTEIN"/>
    <property type="match status" value="1"/>
</dbReference>
<dbReference type="Gene3D" id="3.30.450.180">
    <property type="match status" value="1"/>
</dbReference>
<dbReference type="OrthoDB" id="3608749at2"/>
<accession>A0A502EBK1</accession>
<evidence type="ECO:0000259" key="1">
    <source>
        <dbReference type="PROSITE" id="PS50943"/>
    </source>
</evidence>
<dbReference type="GO" id="GO:0003677">
    <property type="term" value="F:DNA binding"/>
    <property type="evidence" value="ECO:0007669"/>
    <property type="project" value="InterPro"/>
</dbReference>
<dbReference type="InterPro" id="IPR041413">
    <property type="entry name" value="MLTR_LBD"/>
</dbReference>
<protein>
    <submittedName>
        <fullName evidence="2">XRE family transcriptional regulator</fullName>
    </submittedName>
</protein>
<dbReference type="PROSITE" id="PS50943">
    <property type="entry name" value="HTH_CROC1"/>
    <property type="match status" value="1"/>
</dbReference>
<dbReference type="Gene3D" id="1.10.260.40">
    <property type="entry name" value="lambda repressor-like DNA-binding domains"/>
    <property type="match status" value="1"/>
</dbReference>
<dbReference type="SUPFAM" id="SSF47413">
    <property type="entry name" value="lambda repressor-like DNA-binding domains"/>
    <property type="match status" value="1"/>
</dbReference>
<dbReference type="InterPro" id="IPR010982">
    <property type="entry name" value="Lambda_DNA-bd_dom_sf"/>
</dbReference>
<dbReference type="AlphaFoldDB" id="A0A502EBK1"/>
<dbReference type="CDD" id="cd00093">
    <property type="entry name" value="HTH_XRE"/>
    <property type="match status" value="1"/>
</dbReference>
<dbReference type="Proteomes" id="UP000320095">
    <property type="component" value="Unassembled WGS sequence"/>
</dbReference>
<feature type="domain" description="HTH cro/C1-type" evidence="1">
    <location>
        <begin position="36"/>
        <end position="83"/>
    </location>
</feature>
<proteinExistence type="predicted"/>
<reference evidence="2 3" key="1">
    <citation type="journal article" date="2019" name="Environ. Microbiol.">
        <title>Species interactions and distinct microbial communities in high Arctic permafrost affected cryosols are associated with the CH4 and CO2 gas fluxes.</title>
        <authorList>
            <person name="Altshuler I."/>
            <person name="Hamel J."/>
            <person name="Turney S."/>
            <person name="Magnuson E."/>
            <person name="Levesque R."/>
            <person name="Greer C."/>
            <person name="Whyte L.G."/>
        </authorList>
    </citation>
    <scope>NUCLEOTIDE SEQUENCE [LARGE SCALE GENOMIC DNA]</scope>
    <source>
        <strain evidence="2 3">S5.20</strain>
    </source>
</reference>
<dbReference type="EMBL" id="RCZG01000003">
    <property type="protein sequence ID" value="TPG35038.1"/>
    <property type="molecule type" value="Genomic_DNA"/>
</dbReference>
<comment type="caution">
    <text evidence="2">The sequence shown here is derived from an EMBL/GenBank/DDBJ whole genome shotgun (WGS) entry which is preliminary data.</text>
</comment>
<evidence type="ECO:0000313" key="3">
    <source>
        <dbReference type="Proteomes" id="UP000320095"/>
    </source>
</evidence>
<dbReference type="RefSeq" id="WP_140689860.1">
    <property type="nucleotide sequence ID" value="NZ_RCZG01000003.1"/>
</dbReference>
<dbReference type="InterPro" id="IPR001387">
    <property type="entry name" value="Cro/C1-type_HTH"/>
</dbReference>
<sequence>MTADAQELGRFLRAHREARDPAAVGFASGGRRRTPGLRREELAAVANLSMQYLKRLEQGAHKEPSEEVLDALSVALGLDDDARAHLFALAGRTVERRARPGRAEVSQEVETLVNRAMPGIALVIDRRRDIVIRNRAFDLLLDGFAGLTATARPNLVDLMFRDPAARALWRGSWALVAADAVAHLREQLRGGDEEAIVEELLSSSSEFAAMWSRYDVRCSCTPRHVVHHPTVGELTLTTTTLMLGDGDLQFVMWEPTGERAQTRWADHVAASGQRALRLVERARP</sequence>
<dbReference type="PANTHER" id="PTHR35010">
    <property type="entry name" value="BLL4672 PROTEIN-RELATED"/>
    <property type="match status" value="1"/>
</dbReference>
<organism evidence="2 3">
    <name type="scientific">Mycolicibacterium hodleri</name>
    <dbReference type="NCBI Taxonomy" id="49897"/>
    <lineage>
        <taxon>Bacteria</taxon>
        <taxon>Bacillati</taxon>
        <taxon>Actinomycetota</taxon>
        <taxon>Actinomycetes</taxon>
        <taxon>Mycobacteriales</taxon>
        <taxon>Mycobacteriaceae</taxon>
        <taxon>Mycolicibacterium</taxon>
    </lineage>
</organism>
<dbReference type="Pfam" id="PF17765">
    <property type="entry name" value="MLTR_LBD"/>
    <property type="match status" value="1"/>
</dbReference>
<name>A0A502EBK1_9MYCO</name>
<keyword evidence="3" id="KW-1185">Reference proteome</keyword>